<organism evidence="1 2">
    <name type="scientific">Mycolicibacterium obuense</name>
    <dbReference type="NCBI Taxonomy" id="1807"/>
    <lineage>
        <taxon>Bacteria</taxon>
        <taxon>Bacillati</taxon>
        <taxon>Actinomycetota</taxon>
        <taxon>Actinomycetes</taxon>
        <taxon>Mycobacteriales</taxon>
        <taxon>Mycobacteriaceae</taxon>
        <taxon>Mycolicibacterium</taxon>
    </lineage>
</organism>
<evidence type="ECO:0000313" key="1">
    <source>
        <dbReference type="EMBL" id="TDL07231.1"/>
    </source>
</evidence>
<reference evidence="1 2" key="1">
    <citation type="submission" date="2019-01" db="EMBL/GenBank/DDBJ databases">
        <title>High-quality-draft genome sequences of five non-tuberculosis mycobacteriaceae isolated from a nosocomial environment.</title>
        <authorList>
            <person name="Tiago I."/>
            <person name="Alarico S."/>
            <person name="Pereira S.G."/>
            <person name="Coelho C."/>
            <person name="Maranha A."/>
            <person name="Empadinhas N."/>
        </authorList>
    </citation>
    <scope>NUCLEOTIDE SEQUENCE [LARGE SCALE GENOMIC DNA]</scope>
    <source>
        <strain evidence="1 2">22DIII</strain>
    </source>
</reference>
<gene>
    <name evidence="1" type="ORF">EUA04_14870</name>
</gene>
<protein>
    <submittedName>
        <fullName evidence="1">Uncharacterized protein</fullName>
    </submittedName>
</protein>
<name>A0A4R5X5I6_9MYCO</name>
<accession>A0A4R5X5I6</accession>
<sequence length="228" mass="25676">MQRNMHPSIESHKSAPDVTLLVVLNESPSDTDRLRLRDSLRQRVELVHEHGWAEYEESWSSSSVLGVRAVLNEPGAEDAACPIWAPLVWGPAEAERDALRDYSHTRWWLSTVMLPGEDGPIDSTWEVDWDIAPGWTPITDALQADLERIDPGVTVDQVKAKFGLLRVYVTPSAPALSEQLLAVIDAAERESGRTCEDCGQQGRTRSIRRWLYTLRDVHAADGSRWMRP</sequence>
<comment type="caution">
    <text evidence="1">The sequence shown here is derived from an EMBL/GenBank/DDBJ whole genome shotgun (WGS) entry which is preliminary data.</text>
</comment>
<dbReference type="Proteomes" id="UP000294952">
    <property type="component" value="Unassembled WGS sequence"/>
</dbReference>
<evidence type="ECO:0000313" key="2">
    <source>
        <dbReference type="Proteomes" id="UP000294952"/>
    </source>
</evidence>
<proteinExistence type="predicted"/>
<dbReference type="EMBL" id="SDLP01000004">
    <property type="protein sequence ID" value="TDL07231.1"/>
    <property type="molecule type" value="Genomic_DNA"/>
</dbReference>
<dbReference type="AlphaFoldDB" id="A0A4R5X5I6"/>